<accession>A0ABP3T2L9</accession>
<proteinExistence type="predicted"/>
<evidence type="ECO:0000313" key="2">
    <source>
        <dbReference type="Proteomes" id="UP001500238"/>
    </source>
</evidence>
<dbReference type="RefSeq" id="WP_163958415.1">
    <property type="nucleotide sequence ID" value="NZ_BAAAES010000009.1"/>
</dbReference>
<protein>
    <submittedName>
        <fullName evidence="1">Uncharacterized protein</fullName>
    </submittedName>
</protein>
<name>A0ABP3T2L9_9SPHN</name>
<dbReference type="EMBL" id="BAAAES010000009">
    <property type="protein sequence ID" value="GAA0672522.1"/>
    <property type="molecule type" value="Genomic_DNA"/>
</dbReference>
<comment type="caution">
    <text evidence="1">The sequence shown here is derived from an EMBL/GenBank/DDBJ whole genome shotgun (WGS) entry which is preliminary data.</text>
</comment>
<dbReference type="Proteomes" id="UP001500238">
    <property type="component" value="Unassembled WGS sequence"/>
</dbReference>
<organism evidence="1 2">
    <name type="scientific">Sphingomonas insulae</name>
    <dbReference type="NCBI Taxonomy" id="424800"/>
    <lineage>
        <taxon>Bacteria</taxon>
        <taxon>Pseudomonadati</taxon>
        <taxon>Pseudomonadota</taxon>
        <taxon>Alphaproteobacteria</taxon>
        <taxon>Sphingomonadales</taxon>
        <taxon>Sphingomonadaceae</taxon>
        <taxon>Sphingomonas</taxon>
    </lineage>
</organism>
<keyword evidence="2" id="KW-1185">Reference proteome</keyword>
<gene>
    <name evidence="1" type="ORF">GCM10009102_24770</name>
</gene>
<sequence length="71" mass="7646">MGVLTDGAVVISFPIAKVKVTGFTSAAGARGVTKVRVDLEVSDPWELADLIRDLAEIREHMAATRAPRVNR</sequence>
<evidence type="ECO:0000313" key="1">
    <source>
        <dbReference type="EMBL" id="GAA0672522.1"/>
    </source>
</evidence>
<reference evidence="2" key="1">
    <citation type="journal article" date="2019" name="Int. J. Syst. Evol. Microbiol.">
        <title>The Global Catalogue of Microorganisms (GCM) 10K type strain sequencing project: providing services to taxonomists for standard genome sequencing and annotation.</title>
        <authorList>
            <consortium name="The Broad Institute Genomics Platform"/>
            <consortium name="The Broad Institute Genome Sequencing Center for Infectious Disease"/>
            <person name="Wu L."/>
            <person name="Ma J."/>
        </authorList>
    </citation>
    <scope>NUCLEOTIDE SEQUENCE [LARGE SCALE GENOMIC DNA]</scope>
    <source>
        <strain evidence="2">JCM 14603</strain>
    </source>
</reference>